<dbReference type="GO" id="GO:0003700">
    <property type="term" value="F:DNA-binding transcription factor activity"/>
    <property type="evidence" value="ECO:0007669"/>
    <property type="project" value="TreeGrafter"/>
</dbReference>
<accession>A0A1X7HB23</accession>
<dbReference type="PROSITE" id="PS51063">
    <property type="entry name" value="HTH_CRP_2"/>
    <property type="match status" value="1"/>
</dbReference>
<keyword evidence="2" id="KW-0238">DNA-binding</keyword>
<dbReference type="PROSITE" id="PS50042">
    <property type="entry name" value="CNMP_BINDING_3"/>
    <property type="match status" value="1"/>
</dbReference>
<organism evidence="7 8">
    <name type="scientific">Paenibacillus uliginis N3/975</name>
    <dbReference type="NCBI Taxonomy" id="1313296"/>
    <lineage>
        <taxon>Bacteria</taxon>
        <taxon>Bacillati</taxon>
        <taxon>Bacillota</taxon>
        <taxon>Bacilli</taxon>
        <taxon>Bacillales</taxon>
        <taxon>Paenibacillaceae</taxon>
        <taxon>Paenibacillus</taxon>
    </lineage>
</organism>
<keyword evidence="8" id="KW-1185">Reference proteome</keyword>
<dbReference type="CDD" id="cd00038">
    <property type="entry name" value="CAP_ED"/>
    <property type="match status" value="1"/>
</dbReference>
<dbReference type="Proteomes" id="UP000192940">
    <property type="component" value="Chromosome I"/>
</dbReference>
<name>A0A1X7HB23_9BACL</name>
<keyword evidence="4" id="KW-0804">Transcription</keyword>
<dbReference type="SUPFAM" id="SSF51206">
    <property type="entry name" value="cAMP-binding domain-like"/>
    <property type="match status" value="1"/>
</dbReference>
<evidence type="ECO:0000256" key="1">
    <source>
        <dbReference type="ARBA" id="ARBA00023015"/>
    </source>
</evidence>
<evidence type="ECO:0000313" key="8">
    <source>
        <dbReference type="Proteomes" id="UP000192940"/>
    </source>
</evidence>
<dbReference type="Pfam" id="PF13545">
    <property type="entry name" value="HTH_Crp_2"/>
    <property type="match status" value="1"/>
</dbReference>
<dbReference type="Gene3D" id="2.60.120.10">
    <property type="entry name" value="Jelly Rolls"/>
    <property type="match status" value="1"/>
</dbReference>
<dbReference type="InterPro" id="IPR050397">
    <property type="entry name" value="Env_Response_Regulators"/>
</dbReference>
<sequence>MAMTIEHQQTFKTCGKRTERKTGSSEQYGIAQYLSEEQFQYLQDIMQTRKITKGSYLFWEGDKADKLYFIISGQVKLLKSTEEGKDLIISILQNGDLIAQFNGLQNAQYSYSAETMSNVQVGVILRKDLDELLSLHGDIAIQFMYWLGMNNQVIETKLRDLLLFGKAGALASTLIRMSNTYGIPAVDGSIHIQLKLTNTELGEMIGCTRESVNRMLGDWKNDGTIEFEEGKMIIRQIAHLREICRCPDSPRCPVAVCRL</sequence>
<evidence type="ECO:0000259" key="5">
    <source>
        <dbReference type="PROSITE" id="PS50042"/>
    </source>
</evidence>
<dbReference type="GO" id="GO:0003677">
    <property type="term" value="F:DNA binding"/>
    <property type="evidence" value="ECO:0007669"/>
    <property type="project" value="UniProtKB-KW"/>
</dbReference>
<dbReference type="Pfam" id="PF00027">
    <property type="entry name" value="cNMP_binding"/>
    <property type="match status" value="1"/>
</dbReference>
<gene>
    <name evidence="7" type="ORF">SAMN05661091_2308</name>
</gene>
<dbReference type="AlphaFoldDB" id="A0A1X7HB23"/>
<dbReference type="InterPro" id="IPR012318">
    <property type="entry name" value="HTH_CRP"/>
</dbReference>
<dbReference type="SMART" id="SM00419">
    <property type="entry name" value="HTH_CRP"/>
    <property type="match status" value="1"/>
</dbReference>
<dbReference type="PANTHER" id="PTHR24567:SF74">
    <property type="entry name" value="HTH-TYPE TRANSCRIPTIONAL REGULATOR ARCR"/>
    <property type="match status" value="1"/>
</dbReference>
<proteinExistence type="predicted"/>
<dbReference type="PRINTS" id="PR00034">
    <property type="entry name" value="HTHCRP"/>
</dbReference>
<dbReference type="InterPro" id="IPR018490">
    <property type="entry name" value="cNMP-bd_dom_sf"/>
</dbReference>
<dbReference type="STRING" id="1313296.SAMN05661091_2308"/>
<dbReference type="InterPro" id="IPR014710">
    <property type="entry name" value="RmlC-like_jellyroll"/>
</dbReference>
<keyword evidence="1" id="KW-0805">Transcription regulation</keyword>
<dbReference type="SUPFAM" id="SSF46785">
    <property type="entry name" value="Winged helix' DNA-binding domain"/>
    <property type="match status" value="1"/>
</dbReference>
<reference evidence="7 8" key="1">
    <citation type="submission" date="2017-04" db="EMBL/GenBank/DDBJ databases">
        <authorList>
            <person name="Afonso C.L."/>
            <person name="Miller P.J."/>
            <person name="Scott M.A."/>
            <person name="Spackman E."/>
            <person name="Goraichik I."/>
            <person name="Dimitrov K.M."/>
            <person name="Suarez D.L."/>
            <person name="Swayne D.E."/>
        </authorList>
    </citation>
    <scope>NUCLEOTIDE SEQUENCE [LARGE SCALE GENOMIC DNA]</scope>
    <source>
        <strain evidence="7 8">N3/975</strain>
    </source>
</reference>
<evidence type="ECO:0000256" key="2">
    <source>
        <dbReference type="ARBA" id="ARBA00023125"/>
    </source>
</evidence>
<evidence type="ECO:0000256" key="4">
    <source>
        <dbReference type="ARBA" id="ARBA00023163"/>
    </source>
</evidence>
<dbReference type="SMART" id="SM00100">
    <property type="entry name" value="cNMP"/>
    <property type="match status" value="1"/>
</dbReference>
<evidence type="ECO:0000259" key="6">
    <source>
        <dbReference type="PROSITE" id="PS51063"/>
    </source>
</evidence>
<protein>
    <submittedName>
        <fullName evidence="7">CRP/FNR family transcriptional regulator, anaerobic regulatory protein</fullName>
    </submittedName>
</protein>
<evidence type="ECO:0000256" key="3">
    <source>
        <dbReference type="ARBA" id="ARBA00023159"/>
    </source>
</evidence>
<dbReference type="InterPro" id="IPR036390">
    <property type="entry name" value="WH_DNA-bd_sf"/>
</dbReference>
<evidence type="ECO:0000313" key="7">
    <source>
        <dbReference type="EMBL" id="SMF83116.1"/>
    </source>
</evidence>
<dbReference type="InterPro" id="IPR036388">
    <property type="entry name" value="WH-like_DNA-bd_sf"/>
</dbReference>
<dbReference type="InterPro" id="IPR000595">
    <property type="entry name" value="cNMP-bd_dom"/>
</dbReference>
<keyword evidence="3" id="KW-0010">Activator</keyword>
<feature type="domain" description="HTH crp-type" evidence="6">
    <location>
        <begin position="164"/>
        <end position="238"/>
    </location>
</feature>
<dbReference type="RefSeq" id="WP_244563034.1">
    <property type="nucleotide sequence ID" value="NZ_LT840184.1"/>
</dbReference>
<dbReference type="PANTHER" id="PTHR24567">
    <property type="entry name" value="CRP FAMILY TRANSCRIPTIONAL REGULATORY PROTEIN"/>
    <property type="match status" value="1"/>
</dbReference>
<feature type="domain" description="Cyclic nucleotide-binding" evidence="5">
    <location>
        <begin position="30"/>
        <end position="133"/>
    </location>
</feature>
<dbReference type="Gene3D" id="1.10.10.10">
    <property type="entry name" value="Winged helix-like DNA-binding domain superfamily/Winged helix DNA-binding domain"/>
    <property type="match status" value="1"/>
</dbReference>
<dbReference type="EMBL" id="LT840184">
    <property type="protein sequence ID" value="SMF83116.1"/>
    <property type="molecule type" value="Genomic_DNA"/>
</dbReference>
<dbReference type="GO" id="GO:0005829">
    <property type="term" value="C:cytosol"/>
    <property type="evidence" value="ECO:0007669"/>
    <property type="project" value="TreeGrafter"/>
</dbReference>